<keyword evidence="2 6" id="KW-0812">Transmembrane</keyword>
<dbReference type="PANTHER" id="PTHR30520:SF2">
    <property type="entry name" value="INNER MEMBRANE PROTEIN YFDC"/>
    <property type="match status" value="1"/>
</dbReference>
<dbReference type="EMBL" id="MSAC01000010">
    <property type="protein sequence ID" value="PUX09600.1"/>
    <property type="molecule type" value="Genomic_DNA"/>
</dbReference>
<dbReference type="Gene3D" id="1.20.1080.10">
    <property type="entry name" value="Glycerol uptake facilitator protein"/>
    <property type="match status" value="1"/>
</dbReference>
<sequence>MGKPGEEKIGEADELEVESEEKKSGEEIEVDEEELPSRAMAIHEHIRQDGEKEMERDAMALFWSAIAAGLSMGASLLAKGIFHVHLEGIPGGFLLENLGYTFGFIIVIMARQQLFTENTVTAVLPVMQNPTGTNMRLLLRLWGVVLLGNIIGTGLAALAFEFMPIFDEATRDAFVTIGMEVMHNTPGEMFANAIISGWIIATMVWMFPSAGSAKIVVIILMTWLIALGNTTHIVVGTVEILYLVFNGTIHWSEFFWPFALPTLAGNIIGGTFIFALLSHAQIRNDMSNKKKSEEKARLKKEKAARENETGRGSQKG</sequence>
<feature type="compositionally biased region" description="Basic and acidic residues" evidence="5">
    <location>
        <begin position="1"/>
        <end position="11"/>
    </location>
</feature>
<name>A0ABX5K952_9ENTR</name>
<evidence type="ECO:0000313" key="7">
    <source>
        <dbReference type="EMBL" id="PUX09600.1"/>
    </source>
</evidence>
<evidence type="ECO:0008006" key="9">
    <source>
        <dbReference type="Google" id="ProtNLM"/>
    </source>
</evidence>
<dbReference type="GeneID" id="45714741"/>
<feature type="transmembrane region" description="Helical" evidence="6">
    <location>
        <begin position="255"/>
        <end position="277"/>
    </location>
</feature>
<feature type="compositionally biased region" description="Basic and acidic residues" evidence="5">
    <location>
        <begin position="287"/>
        <end position="309"/>
    </location>
</feature>
<dbReference type="Pfam" id="PF01226">
    <property type="entry name" value="Form_Nir_trans"/>
    <property type="match status" value="1"/>
</dbReference>
<evidence type="ECO:0000256" key="5">
    <source>
        <dbReference type="SAM" id="MobiDB-lite"/>
    </source>
</evidence>
<evidence type="ECO:0000256" key="4">
    <source>
        <dbReference type="ARBA" id="ARBA00023136"/>
    </source>
</evidence>
<dbReference type="RefSeq" id="WP_032983646.1">
    <property type="nucleotide sequence ID" value="NZ_CABMMY010000212.1"/>
</dbReference>
<evidence type="ECO:0000256" key="2">
    <source>
        <dbReference type="ARBA" id="ARBA00022692"/>
    </source>
</evidence>
<feature type="transmembrane region" description="Helical" evidence="6">
    <location>
        <begin position="215"/>
        <end position="235"/>
    </location>
</feature>
<feature type="region of interest" description="Disordered" evidence="5">
    <location>
        <begin position="287"/>
        <end position="316"/>
    </location>
</feature>
<comment type="subcellular location">
    <subcellularLocation>
        <location evidence="1">Membrane</location>
        <topology evidence="1">Multi-pass membrane protein</topology>
    </subcellularLocation>
</comment>
<gene>
    <name evidence="7" type="ORF">AUM46_04075</name>
</gene>
<protein>
    <recommendedName>
        <fullName evidence="9">Formate/nitrite transporter family protein</fullName>
    </recommendedName>
</protein>
<feature type="transmembrane region" description="Helical" evidence="6">
    <location>
        <begin position="60"/>
        <end position="82"/>
    </location>
</feature>
<evidence type="ECO:0000256" key="1">
    <source>
        <dbReference type="ARBA" id="ARBA00004141"/>
    </source>
</evidence>
<keyword evidence="4 6" id="KW-0472">Membrane</keyword>
<proteinExistence type="predicted"/>
<dbReference type="PANTHER" id="PTHR30520">
    <property type="entry name" value="FORMATE TRANSPORTER-RELATED"/>
    <property type="match status" value="1"/>
</dbReference>
<evidence type="ECO:0000256" key="6">
    <source>
        <dbReference type="SAM" id="Phobius"/>
    </source>
</evidence>
<feature type="transmembrane region" description="Helical" evidence="6">
    <location>
        <begin position="137"/>
        <end position="160"/>
    </location>
</feature>
<keyword evidence="3 6" id="KW-1133">Transmembrane helix</keyword>
<feature type="transmembrane region" description="Helical" evidence="6">
    <location>
        <begin position="88"/>
        <end position="110"/>
    </location>
</feature>
<dbReference type="Proteomes" id="UP000244731">
    <property type="component" value="Unassembled WGS sequence"/>
</dbReference>
<feature type="transmembrane region" description="Helical" evidence="6">
    <location>
        <begin position="189"/>
        <end position="208"/>
    </location>
</feature>
<keyword evidence="8" id="KW-1185">Reference proteome</keyword>
<feature type="region of interest" description="Disordered" evidence="5">
    <location>
        <begin position="1"/>
        <end position="34"/>
    </location>
</feature>
<evidence type="ECO:0000256" key="3">
    <source>
        <dbReference type="ARBA" id="ARBA00022989"/>
    </source>
</evidence>
<accession>A0ABX5K952</accession>
<organism evidence="7 8">
    <name type="scientific">Cronobacter malonaticus</name>
    <dbReference type="NCBI Taxonomy" id="413503"/>
    <lineage>
        <taxon>Bacteria</taxon>
        <taxon>Pseudomonadati</taxon>
        <taxon>Pseudomonadota</taxon>
        <taxon>Gammaproteobacteria</taxon>
        <taxon>Enterobacterales</taxon>
        <taxon>Enterobacteriaceae</taxon>
        <taxon>Cronobacter</taxon>
    </lineage>
</organism>
<evidence type="ECO:0000313" key="8">
    <source>
        <dbReference type="Proteomes" id="UP000244731"/>
    </source>
</evidence>
<dbReference type="InterPro" id="IPR000292">
    <property type="entry name" value="For/NO2_transpt"/>
</dbReference>
<reference evidence="7 8" key="1">
    <citation type="submission" date="2016-12" db="EMBL/GenBank/DDBJ databases">
        <title>Analysis of the Molecular Diversity Among Cronobacter Species Isolated from Filth Flies Using a Pan Genomic DNA Microarray.</title>
        <authorList>
            <person name="Pava-Ripoll M."/>
            <person name="Tall B."/>
            <person name="Farber J."/>
            <person name="Fanning S."/>
            <person name="Lehner A."/>
            <person name="Stephan R."/>
            <person name="Pagotto F."/>
            <person name="Iverson C."/>
            <person name="Ziobro G."/>
            <person name="Miller A."/>
            <person name="Pearson R."/>
            <person name="Yan Q."/>
            <person name="Kim M."/>
            <person name="Jeong S."/>
            <person name="Park J."/>
            <person name="Jun S."/>
            <person name="Choi H."/>
            <person name="Chung T."/>
            <person name="Yoo Y."/>
            <person name="Park E."/>
            <person name="Hwang S."/>
            <person name="Lee B."/>
            <person name="Sathyamoorthy V."/>
            <person name="Carter L."/>
            <person name="Mammel M."/>
            <person name="Jackson S."/>
            <person name="Kothary M."/>
            <person name="Patel I."/>
            <person name="Grim C."/>
            <person name="Gopinath G."/>
            <person name="Gangiredla J."/>
            <person name="Chase H."/>
        </authorList>
    </citation>
    <scope>NUCLEOTIDE SEQUENCE [LARGE SCALE GENOMIC DNA]</scope>
    <source>
        <strain evidence="7 8">MOD1-Md25g</strain>
    </source>
</reference>
<comment type="caution">
    <text evidence="7">The sequence shown here is derived from an EMBL/GenBank/DDBJ whole genome shotgun (WGS) entry which is preliminary data.</text>
</comment>
<dbReference type="InterPro" id="IPR023271">
    <property type="entry name" value="Aquaporin-like"/>
</dbReference>